<protein>
    <submittedName>
        <fullName evidence="1">Uncharacterized protein</fullName>
    </submittedName>
</protein>
<keyword evidence="2" id="KW-1185">Reference proteome</keyword>
<comment type="caution">
    <text evidence="1">The sequence shown here is derived from an EMBL/GenBank/DDBJ whole genome shotgun (WGS) entry which is preliminary data.</text>
</comment>
<dbReference type="EMBL" id="CM055107">
    <property type="protein sequence ID" value="KAJ7527955.1"/>
    <property type="molecule type" value="Genomic_DNA"/>
</dbReference>
<gene>
    <name evidence="1" type="ORF">O6H91_16G078100</name>
</gene>
<proteinExistence type="predicted"/>
<organism evidence="1 2">
    <name type="scientific">Diphasiastrum complanatum</name>
    <name type="common">Issler's clubmoss</name>
    <name type="synonym">Lycopodium complanatum</name>
    <dbReference type="NCBI Taxonomy" id="34168"/>
    <lineage>
        <taxon>Eukaryota</taxon>
        <taxon>Viridiplantae</taxon>
        <taxon>Streptophyta</taxon>
        <taxon>Embryophyta</taxon>
        <taxon>Tracheophyta</taxon>
        <taxon>Lycopodiopsida</taxon>
        <taxon>Lycopodiales</taxon>
        <taxon>Lycopodiaceae</taxon>
        <taxon>Lycopodioideae</taxon>
        <taxon>Diphasiastrum</taxon>
    </lineage>
</organism>
<reference evidence="2" key="1">
    <citation type="journal article" date="2024" name="Proc. Natl. Acad. Sci. U.S.A.">
        <title>Extraordinary preservation of gene collinearity over three hundred million years revealed in homosporous lycophytes.</title>
        <authorList>
            <person name="Li C."/>
            <person name="Wickell D."/>
            <person name="Kuo L.Y."/>
            <person name="Chen X."/>
            <person name="Nie B."/>
            <person name="Liao X."/>
            <person name="Peng D."/>
            <person name="Ji J."/>
            <person name="Jenkins J."/>
            <person name="Williams M."/>
            <person name="Shu S."/>
            <person name="Plott C."/>
            <person name="Barry K."/>
            <person name="Rajasekar S."/>
            <person name="Grimwood J."/>
            <person name="Han X."/>
            <person name="Sun S."/>
            <person name="Hou Z."/>
            <person name="He W."/>
            <person name="Dai G."/>
            <person name="Sun C."/>
            <person name="Schmutz J."/>
            <person name="Leebens-Mack J.H."/>
            <person name="Li F.W."/>
            <person name="Wang L."/>
        </authorList>
    </citation>
    <scope>NUCLEOTIDE SEQUENCE [LARGE SCALE GENOMIC DNA]</scope>
    <source>
        <strain evidence="2">cv. PW_Plant_1</strain>
    </source>
</reference>
<sequence length="248" mass="27410">MIRTFIKSLKPETYIMFCTGRSSFGDYTLTPAGMGTIPIGKKLPLKESTKRILHTIKKCRRKHTNQILVHLLSLLPKPNPTIDKSVLVLAYIEKLRAKIKELINEKAELLALQYICNCSAETGSQQTNMSSSDVPICNSASVSVNTNSALTNSETSNEIIHTDSEDSNVRIVFCMGHVTVTVRTTCSHKSLLLDILTVIQSHDAEVVHANLDKEDGTCFYLIHAKVSDVEKLPEKELLSALQALAITT</sequence>
<name>A0ACC2BDY9_DIPCM</name>
<evidence type="ECO:0000313" key="1">
    <source>
        <dbReference type="EMBL" id="KAJ7527955.1"/>
    </source>
</evidence>
<evidence type="ECO:0000313" key="2">
    <source>
        <dbReference type="Proteomes" id="UP001162992"/>
    </source>
</evidence>
<dbReference type="Proteomes" id="UP001162992">
    <property type="component" value="Chromosome 16"/>
</dbReference>
<accession>A0ACC2BDY9</accession>